<name>A0ABW0T313_9GAMM</name>
<reference evidence="2" key="1">
    <citation type="journal article" date="2019" name="Int. J. Syst. Evol. Microbiol.">
        <title>The Global Catalogue of Microorganisms (GCM) 10K type strain sequencing project: providing services to taxonomists for standard genome sequencing and annotation.</title>
        <authorList>
            <consortium name="The Broad Institute Genomics Platform"/>
            <consortium name="The Broad Institute Genome Sequencing Center for Infectious Disease"/>
            <person name="Wu L."/>
            <person name="Ma J."/>
        </authorList>
    </citation>
    <scope>NUCLEOTIDE SEQUENCE [LARGE SCALE GENOMIC DNA]</scope>
    <source>
        <strain evidence="2">CGMCC 1.13587</strain>
    </source>
</reference>
<proteinExistence type="predicted"/>
<sequence>MTHEHLVFGVTIDQIDELSTLLRTITANGDAMTFCDMSYLQPQNVSTLGEAILDSALALRDILDQVNEQRLEQKQASAAAP</sequence>
<protein>
    <submittedName>
        <fullName evidence="1">Uncharacterized protein</fullName>
    </submittedName>
</protein>
<evidence type="ECO:0000313" key="1">
    <source>
        <dbReference type="EMBL" id="MFC5583284.1"/>
    </source>
</evidence>
<organism evidence="1 2">
    <name type="scientific">Rhodanobacter terrae</name>
    <dbReference type="NCBI Taxonomy" id="418647"/>
    <lineage>
        <taxon>Bacteria</taxon>
        <taxon>Pseudomonadati</taxon>
        <taxon>Pseudomonadota</taxon>
        <taxon>Gammaproteobacteria</taxon>
        <taxon>Lysobacterales</taxon>
        <taxon>Rhodanobacteraceae</taxon>
        <taxon>Rhodanobacter</taxon>
    </lineage>
</organism>
<dbReference type="Proteomes" id="UP001596111">
    <property type="component" value="Unassembled WGS sequence"/>
</dbReference>
<accession>A0ABW0T313</accession>
<comment type="caution">
    <text evidence="1">The sequence shown here is derived from an EMBL/GenBank/DDBJ whole genome shotgun (WGS) entry which is preliminary data.</text>
</comment>
<dbReference type="EMBL" id="JBHSNG010000042">
    <property type="protein sequence ID" value="MFC5583284.1"/>
    <property type="molecule type" value="Genomic_DNA"/>
</dbReference>
<dbReference type="RefSeq" id="WP_377330168.1">
    <property type="nucleotide sequence ID" value="NZ_JBHSNG010000042.1"/>
</dbReference>
<gene>
    <name evidence="1" type="ORF">ACFPPB_19405</name>
</gene>
<keyword evidence="2" id="KW-1185">Reference proteome</keyword>
<evidence type="ECO:0000313" key="2">
    <source>
        <dbReference type="Proteomes" id="UP001596111"/>
    </source>
</evidence>